<keyword evidence="10" id="KW-0328">Glycosyltransferase</keyword>
<comment type="catalytic activity">
    <reaction evidence="24">
        <text>[GlcNAc-(1-&gt;4)-Mur2Ac(oyl-L-Ala-gamma-D-Glu-L-Lys-D-Ala-D-Ala)](n)-di-trans,octa-cis-undecaprenyl diphosphate + beta-D-GlcNAc-(1-&gt;4)-Mur2Ac(oyl-L-Ala-gamma-D-Glu-L-Lys-D-Ala-D-Ala)-di-trans,octa-cis-undecaprenyl diphosphate = [GlcNAc-(1-&gt;4)-Mur2Ac(oyl-L-Ala-gamma-D-Glu-L-Lys-D-Ala-D-Ala)](n+1)-di-trans,octa-cis-undecaprenyl diphosphate + di-trans,octa-cis-undecaprenyl diphosphate + H(+)</text>
        <dbReference type="Rhea" id="RHEA:23708"/>
        <dbReference type="Rhea" id="RHEA-COMP:9602"/>
        <dbReference type="Rhea" id="RHEA-COMP:9603"/>
        <dbReference type="ChEBI" id="CHEBI:15378"/>
        <dbReference type="ChEBI" id="CHEBI:58405"/>
        <dbReference type="ChEBI" id="CHEBI:60033"/>
        <dbReference type="ChEBI" id="CHEBI:78435"/>
        <dbReference type="EC" id="2.4.99.28"/>
    </reaction>
</comment>
<dbReference type="GO" id="GO:0005886">
    <property type="term" value="C:plasma membrane"/>
    <property type="evidence" value="ECO:0007669"/>
    <property type="project" value="UniProtKB-SubCell"/>
</dbReference>
<dbReference type="GeneID" id="89511022"/>
<evidence type="ECO:0000256" key="5">
    <source>
        <dbReference type="ARBA" id="ARBA00007739"/>
    </source>
</evidence>
<evidence type="ECO:0000256" key="6">
    <source>
        <dbReference type="ARBA" id="ARBA00012448"/>
    </source>
</evidence>
<dbReference type="GO" id="GO:0006508">
    <property type="term" value="P:proteolysis"/>
    <property type="evidence" value="ECO:0007669"/>
    <property type="project" value="UniProtKB-KW"/>
</dbReference>
<organism evidence="30 31">
    <name type="scientific">Butyrivibrio fibrisolvens DSM 3071</name>
    <dbReference type="NCBI Taxonomy" id="1121131"/>
    <lineage>
        <taxon>Bacteria</taxon>
        <taxon>Bacillati</taxon>
        <taxon>Bacillota</taxon>
        <taxon>Clostridia</taxon>
        <taxon>Lachnospirales</taxon>
        <taxon>Lachnospiraceae</taxon>
        <taxon>Butyrivibrio</taxon>
    </lineage>
</organism>
<keyword evidence="11" id="KW-0808">Transferase</keyword>
<evidence type="ECO:0000256" key="23">
    <source>
        <dbReference type="ARBA" id="ARBA00044770"/>
    </source>
</evidence>
<dbReference type="GO" id="GO:0008658">
    <property type="term" value="F:penicillin binding"/>
    <property type="evidence" value="ECO:0007669"/>
    <property type="project" value="InterPro"/>
</dbReference>
<keyword evidence="15" id="KW-0735">Signal-anchor</keyword>
<evidence type="ECO:0000256" key="13">
    <source>
        <dbReference type="ARBA" id="ARBA00022801"/>
    </source>
</evidence>
<dbReference type="GO" id="GO:0008360">
    <property type="term" value="P:regulation of cell shape"/>
    <property type="evidence" value="ECO:0007669"/>
    <property type="project" value="UniProtKB-KW"/>
</dbReference>
<evidence type="ECO:0000256" key="7">
    <source>
        <dbReference type="ARBA" id="ARBA00018638"/>
    </source>
</evidence>
<dbReference type="UniPathway" id="UPA00219"/>
<keyword evidence="17 27" id="KW-1133">Transmembrane helix</keyword>
<dbReference type="GO" id="GO:0009252">
    <property type="term" value="P:peptidoglycan biosynthetic process"/>
    <property type="evidence" value="ECO:0007669"/>
    <property type="project" value="UniProtKB-UniPathway"/>
</dbReference>
<comment type="pathway">
    <text evidence="3">Cell wall biogenesis; peptidoglycan biosynthesis.</text>
</comment>
<evidence type="ECO:0000256" key="17">
    <source>
        <dbReference type="ARBA" id="ARBA00022989"/>
    </source>
</evidence>
<dbReference type="InterPro" id="IPR001460">
    <property type="entry name" value="PCN-bd_Tpept"/>
</dbReference>
<name>A0A1M6FJS9_BUTFI</name>
<comment type="subcellular location">
    <subcellularLocation>
        <location evidence="2">Cell membrane</location>
        <topology evidence="2">Single-pass type II membrane protein</topology>
    </subcellularLocation>
</comment>
<proteinExistence type="inferred from homology"/>
<feature type="compositionally biased region" description="Low complexity" evidence="26">
    <location>
        <begin position="889"/>
        <end position="909"/>
    </location>
</feature>
<comment type="similarity">
    <text evidence="5">In the N-terminal section; belongs to the glycosyltransferase 51 family.</text>
</comment>
<sequence>MNYSKEGVRKQETALRNGTGRWGKKFATMSFKLFLLAVLSVVILLISAGIGAFQGIIDSSPDISNIDVTPSGFSTFVYDSEGNQIAKLVSTDSNRIPVTLDMVPKDLQNAFVAIEDARFYDHNGIDIQGIIRAGYVAATSGSFSEGASTITQQLIKNNVFTGWTEEDTLVAKFKRKIQEQYLAIQLEKTMSKEDILLNYMNTINLGQNTLGVQAASLRYFNKSVSELTLSECAVIAGITQNPSKFNPITHPDKNAERRKKVLDNMLEFEFITQAQYDEAMADDPYSRIQVVDSETEDNTVNSYFVDALTDEVLNALVEAGYTETQAYSLLYSGGLKIYSTMDPHIQGICDEVFQDESNFPANTSYLLDYALTIKTESGEYVNYSDEMMETYFKESNRSFDLTFSSTEAAEEAIEQYKAAVVTETDTIIDEKYTLTPQPQVSLTIEDQATGYIVAMEGGRGTKTASRTLNRATDVKRQPGSAFKVLSAYAPALDSAGYTLATVINDAPFNYTNGTPVRNWYNGYRGLSTLRSGIRDSMNVVTVKLMTLITPQLGYDYLVNKFHITTLVEREERNGKVFSDIQQTLCLGGITYGVKNIEINSAYATIANGGYYIKPKLFTKIVDHDGNVIIDNTAIEGEQVLKETTAFLLTSAMQDVVTSGTGTAVNFGGTAIAAKTGTTSDENDVWLCGFTNYYTATCWAGYDNNEDLSTSEETHLAKTLWRKVMSQIHEDLPSATFQVPSGITTATVCKDSGLLPTAGICDGSLGTEYFEVGTVPTESCNVHVYQTICNYSGLAATDLCPFKVQQVVTVVPEEPDILKQYSAGSAGEAGVVDPNVLCPHNESFFAQPNAQEILVQQNQEIINRNAAAAAGTDSNAVPDPNATPDPNAQPPADTTPPDAAPPSDDQQNGG</sequence>
<evidence type="ECO:0000256" key="9">
    <source>
        <dbReference type="ARBA" id="ARBA00022670"/>
    </source>
</evidence>
<evidence type="ECO:0000256" key="24">
    <source>
        <dbReference type="ARBA" id="ARBA00049902"/>
    </source>
</evidence>
<feature type="domain" description="Penicillin-binding protein transpeptidase" evidence="28">
    <location>
        <begin position="442"/>
        <end position="724"/>
    </location>
</feature>
<keyword evidence="8" id="KW-0121">Carboxypeptidase</keyword>
<dbReference type="InterPro" id="IPR023346">
    <property type="entry name" value="Lysozyme-like_dom_sf"/>
</dbReference>
<evidence type="ECO:0000256" key="19">
    <source>
        <dbReference type="ARBA" id="ARBA00023251"/>
    </source>
</evidence>
<dbReference type="GO" id="GO:0071555">
    <property type="term" value="P:cell wall organization"/>
    <property type="evidence" value="ECO:0007669"/>
    <property type="project" value="UniProtKB-KW"/>
</dbReference>
<evidence type="ECO:0000256" key="12">
    <source>
        <dbReference type="ARBA" id="ARBA00022692"/>
    </source>
</evidence>
<dbReference type="RefSeq" id="WP_073390275.1">
    <property type="nucleotide sequence ID" value="NZ_FQXK01000052.1"/>
</dbReference>
<dbReference type="Gene3D" id="3.40.710.10">
    <property type="entry name" value="DD-peptidase/beta-lactamase superfamily"/>
    <property type="match status" value="1"/>
</dbReference>
<protein>
    <recommendedName>
        <fullName evidence="7">Penicillin-binding protein 1A</fullName>
        <ecNumber evidence="23">2.4.99.28</ecNumber>
        <ecNumber evidence="6">3.4.16.4</ecNumber>
    </recommendedName>
</protein>
<dbReference type="EMBL" id="FQXK01000052">
    <property type="protein sequence ID" value="SHI97882.1"/>
    <property type="molecule type" value="Genomic_DNA"/>
</dbReference>
<dbReference type="Gene3D" id="1.10.3810.10">
    <property type="entry name" value="Biosynthetic peptidoglycan transglycosylase-like"/>
    <property type="match status" value="1"/>
</dbReference>
<comment type="similarity">
    <text evidence="4">In the C-terminal section; belongs to the transpeptidase family.</text>
</comment>
<evidence type="ECO:0000256" key="15">
    <source>
        <dbReference type="ARBA" id="ARBA00022968"/>
    </source>
</evidence>
<evidence type="ECO:0000256" key="25">
    <source>
        <dbReference type="ARBA" id="ARBA00060592"/>
    </source>
</evidence>
<dbReference type="FunFam" id="1.10.3810.10:FF:000001">
    <property type="entry name" value="Penicillin-binding protein 1A"/>
    <property type="match status" value="1"/>
</dbReference>
<keyword evidence="31" id="KW-1185">Reference proteome</keyword>
<keyword evidence="18 27" id="KW-0472">Membrane</keyword>
<feature type="region of interest" description="Disordered" evidence="26">
    <location>
        <begin position="866"/>
        <end position="909"/>
    </location>
</feature>
<dbReference type="GO" id="GO:0046677">
    <property type="term" value="P:response to antibiotic"/>
    <property type="evidence" value="ECO:0007669"/>
    <property type="project" value="UniProtKB-KW"/>
</dbReference>
<reference evidence="31" key="1">
    <citation type="submission" date="2016-11" db="EMBL/GenBank/DDBJ databases">
        <authorList>
            <person name="Varghese N."/>
            <person name="Submissions S."/>
        </authorList>
    </citation>
    <scope>NUCLEOTIDE SEQUENCE [LARGE SCALE GENOMIC DNA]</scope>
    <source>
        <strain evidence="31">DSM 3071</strain>
    </source>
</reference>
<evidence type="ECO:0000256" key="11">
    <source>
        <dbReference type="ARBA" id="ARBA00022679"/>
    </source>
</evidence>
<feature type="transmembrane region" description="Helical" evidence="27">
    <location>
        <begin position="33"/>
        <end position="57"/>
    </location>
</feature>
<keyword evidence="14" id="KW-0133">Cell shape</keyword>
<keyword evidence="21" id="KW-0961">Cell wall biogenesis/degradation</keyword>
<evidence type="ECO:0000259" key="29">
    <source>
        <dbReference type="Pfam" id="PF00912"/>
    </source>
</evidence>
<gene>
    <name evidence="30" type="ORF">SAMN02745229_03922</name>
</gene>
<accession>A0A1M6FJS9</accession>
<evidence type="ECO:0000256" key="1">
    <source>
        <dbReference type="ARBA" id="ARBA00002624"/>
    </source>
</evidence>
<evidence type="ECO:0000256" key="4">
    <source>
        <dbReference type="ARBA" id="ARBA00007090"/>
    </source>
</evidence>
<keyword evidence="20" id="KW-0511">Multifunctional enzyme</keyword>
<evidence type="ECO:0000256" key="14">
    <source>
        <dbReference type="ARBA" id="ARBA00022960"/>
    </source>
</evidence>
<evidence type="ECO:0000256" key="10">
    <source>
        <dbReference type="ARBA" id="ARBA00022676"/>
    </source>
</evidence>
<comment type="catalytic activity">
    <reaction evidence="22">
        <text>Preferential cleavage: (Ac)2-L-Lys-D-Ala-|-D-Ala. Also transpeptidation of peptidyl-alanyl moieties that are N-acyl substituents of D-alanine.</text>
        <dbReference type="EC" id="3.4.16.4"/>
    </reaction>
</comment>
<dbReference type="AlphaFoldDB" id="A0A1M6FJS9"/>
<keyword evidence="16" id="KW-0573">Peptidoglycan synthesis</keyword>
<dbReference type="Pfam" id="PF00905">
    <property type="entry name" value="Transpeptidase"/>
    <property type="match status" value="1"/>
</dbReference>
<dbReference type="EC" id="2.4.99.28" evidence="23"/>
<evidence type="ECO:0000256" key="21">
    <source>
        <dbReference type="ARBA" id="ARBA00023316"/>
    </source>
</evidence>
<feature type="domain" description="Glycosyl transferase family 51" evidence="29">
    <location>
        <begin position="82"/>
        <end position="265"/>
    </location>
</feature>
<evidence type="ECO:0000256" key="3">
    <source>
        <dbReference type="ARBA" id="ARBA00004752"/>
    </source>
</evidence>
<dbReference type="InterPro" id="IPR012338">
    <property type="entry name" value="Beta-lactam/transpept-like"/>
</dbReference>
<dbReference type="STRING" id="1121131.SAMN02745229_03922"/>
<dbReference type="InterPro" id="IPR036950">
    <property type="entry name" value="PBP_transglycosylase"/>
</dbReference>
<evidence type="ECO:0000256" key="18">
    <source>
        <dbReference type="ARBA" id="ARBA00023136"/>
    </source>
</evidence>
<evidence type="ECO:0000256" key="20">
    <source>
        <dbReference type="ARBA" id="ARBA00023268"/>
    </source>
</evidence>
<keyword evidence="13" id="KW-0378">Hydrolase</keyword>
<keyword evidence="19" id="KW-0046">Antibiotic resistance</keyword>
<evidence type="ECO:0000256" key="22">
    <source>
        <dbReference type="ARBA" id="ARBA00034000"/>
    </source>
</evidence>
<evidence type="ECO:0000313" key="31">
    <source>
        <dbReference type="Proteomes" id="UP000184278"/>
    </source>
</evidence>
<keyword evidence="12 27" id="KW-0812">Transmembrane</keyword>
<dbReference type="GO" id="GO:0009002">
    <property type="term" value="F:serine-type D-Ala-D-Ala carboxypeptidase activity"/>
    <property type="evidence" value="ECO:0007669"/>
    <property type="project" value="UniProtKB-EC"/>
</dbReference>
<dbReference type="OrthoDB" id="9766909at2"/>
<comment type="pathway">
    <text evidence="25">Glycan biosynthesis.</text>
</comment>
<dbReference type="Pfam" id="PF00912">
    <property type="entry name" value="Transgly"/>
    <property type="match status" value="1"/>
</dbReference>
<evidence type="ECO:0000256" key="2">
    <source>
        <dbReference type="ARBA" id="ARBA00004401"/>
    </source>
</evidence>
<keyword evidence="9" id="KW-0645">Protease</keyword>
<dbReference type="PANTHER" id="PTHR32282:SF33">
    <property type="entry name" value="PEPTIDOGLYCAN GLYCOSYLTRANSFERASE"/>
    <property type="match status" value="1"/>
</dbReference>
<evidence type="ECO:0000256" key="16">
    <source>
        <dbReference type="ARBA" id="ARBA00022984"/>
    </source>
</evidence>
<dbReference type="InterPro" id="IPR050396">
    <property type="entry name" value="Glycosyltr_51/Transpeptidase"/>
</dbReference>
<dbReference type="SUPFAM" id="SSF56601">
    <property type="entry name" value="beta-lactamase/transpeptidase-like"/>
    <property type="match status" value="1"/>
</dbReference>
<dbReference type="SUPFAM" id="SSF53955">
    <property type="entry name" value="Lysozyme-like"/>
    <property type="match status" value="1"/>
</dbReference>
<comment type="function">
    <text evidence="1">Cell wall formation. Synthesis of cross-linked peptidoglycan from the lipid intermediates. The enzyme has a penicillin-insensitive transglycosylase N-terminal domain (formation of linear glycan strands) and a penicillin-sensitive transpeptidase C-terminal domain (cross-linking of the peptide subunits).</text>
</comment>
<dbReference type="PANTHER" id="PTHR32282">
    <property type="entry name" value="BINDING PROTEIN TRANSPEPTIDASE, PUTATIVE-RELATED"/>
    <property type="match status" value="1"/>
</dbReference>
<dbReference type="GO" id="GO:0008955">
    <property type="term" value="F:peptidoglycan glycosyltransferase activity"/>
    <property type="evidence" value="ECO:0007669"/>
    <property type="project" value="UniProtKB-EC"/>
</dbReference>
<evidence type="ECO:0000256" key="27">
    <source>
        <dbReference type="SAM" id="Phobius"/>
    </source>
</evidence>
<evidence type="ECO:0000256" key="8">
    <source>
        <dbReference type="ARBA" id="ARBA00022645"/>
    </source>
</evidence>
<evidence type="ECO:0000256" key="26">
    <source>
        <dbReference type="SAM" id="MobiDB-lite"/>
    </source>
</evidence>
<evidence type="ECO:0000313" key="30">
    <source>
        <dbReference type="EMBL" id="SHI97882.1"/>
    </source>
</evidence>
<dbReference type="EC" id="3.4.16.4" evidence="6"/>
<dbReference type="Proteomes" id="UP000184278">
    <property type="component" value="Unassembled WGS sequence"/>
</dbReference>
<dbReference type="InterPro" id="IPR001264">
    <property type="entry name" value="Glyco_trans_51"/>
</dbReference>
<evidence type="ECO:0000259" key="28">
    <source>
        <dbReference type="Pfam" id="PF00905"/>
    </source>
</evidence>